<dbReference type="AlphaFoldDB" id="A0A4V6CSC3"/>
<proteinExistence type="predicted"/>
<dbReference type="PANTHER" id="PTHR43245">
    <property type="entry name" value="BIFUNCTIONAL POLYMYXIN RESISTANCE PROTEIN ARNA"/>
    <property type="match status" value="1"/>
</dbReference>
<evidence type="ECO:0000259" key="1">
    <source>
        <dbReference type="Pfam" id="PF01370"/>
    </source>
</evidence>
<dbReference type="InterPro" id="IPR050177">
    <property type="entry name" value="Lipid_A_modif_metabolic_enz"/>
</dbReference>
<protein>
    <submittedName>
        <fullName evidence="2">NAD(P)-dependent oxidoreductase</fullName>
    </submittedName>
</protein>
<dbReference type="Pfam" id="PF01370">
    <property type="entry name" value="Epimerase"/>
    <property type="match status" value="1"/>
</dbReference>
<dbReference type="InterPro" id="IPR001509">
    <property type="entry name" value="Epimerase_deHydtase"/>
</dbReference>
<organism evidence="2 3">
    <name type="scientific">Nakamurella flava</name>
    <dbReference type="NCBI Taxonomy" id="2576308"/>
    <lineage>
        <taxon>Bacteria</taxon>
        <taxon>Bacillati</taxon>
        <taxon>Actinomycetota</taxon>
        <taxon>Actinomycetes</taxon>
        <taxon>Nakamurellales</taxon>
        <taxon>Nakamurellaceae</taxon>
        <taxon>Nakamurella</taxon>
    </lineage>
</organism>
<name>A0A4V6CSC3_9ACTN</name>
<dbReference type="SUPFAM" id="SSF51735">
    <property type="entry name" value="NAD(P)-binding Rossmann-fold domains"/>
    <property type="match status" value="1"/>
</dbReference>
<dbReference type="RefSeq" id="WP_137448218.1">
    <property type="nucleotide sequence ID" value="NZ_SZZH01000001.1"/>
</dbReference>
<dbReference type="Gene3D" id="3.40.50.720">
    <property type="entry name" value="NAD(P)-binding Rossmann-like Domain"/>
    <property type="match status" value="1"/>
</dbReference>
<reference evidence="2 3" key="1">
    <citation type="submission" date="2019-05" db="EMBL/GenBank/DDBJ databases">
        <title>Nakamurella sp. N5BH11, whole genome shotgun sequence.</title>
        <authorList>
            <person name="Tuo L."/>
        </authorList>
    </citation>
    <scope>NUCLEOTIDE SEQUENCE [LARGE SCALE GENOMIC DNA]</scope>
    <source>
        <strain evidence="2 3">N5BH11</strain>
    </source>
</reference>
<evidence type="ECO:0000313" key="2">
    <source>
        <dbReference type="EMBL" id="TKV60915.1"/>
    </source>
</evidence>
<sequence length="323" mass="34112">MRVVVIGGTGHIGSFLVPRLVRAGHEVVSLSRGTATPYVDQPEWEHVEQVVVDREMGDGDGTFPSRIGRLGADTVIDLLCFTPASAAALIRQLRGRGVHLITCGSVWRAGPSVGAPITEDTAPPPAGEYGTAKDAIARLLAAESQAGELLTTSLHPGHISGPGWAPVGPTGNVDPTVWWALSAGEPLTIPGIGAETMVHVHADDVAQAFALAVAARETVSGEDFFVTAADALNVRGYAELGASWFGRTATLETVTWPQFWELTDTDHAQASWEHLWRSHVCSIDKARRMLGYTPEYTAGETVLAAVRAWVDSGGLAVAGPMVV</sequence>
<dbReference type="OrthoDB" id="7941246at2"/>
<gene>
    <name evidence="2" type="ORF">FDO65_04440</name>
</gene>
<dbReference type="InterPro" id="IPR036291">
    <property type="entry name" value="NAD(P)-bd_dom_sf"/>
</dbReference>
<dbReference type="EMBL" id="SZZH01000001">
    <property type="protein sequence ID" value="TKV60915.1"/>
    <property type="molecule type" value="Genomic_DNA"/>
</dbReference>
<comment type="caution">
    <text evidence="2">The sequence shown here is derived from an EMBL/GenBank/DDBJ whole genome shotgun (WGS) entry which is preliminary data.</text>
</comment>
<keyword evidence="3" id="KW-1185">Reference proteome</keyword>
<feature type="domain" description="NAD-dependent epimerase/dehydratase" evidence="1">
    <location>
        <begin position="3"/>
        <end position="224"/>
    </location>
</feature>
<accession>A0A4V6CSC3</accession>
<evidence type="ECO:0000313" key="3">
    <source>
        <dbReference type="Proteomes" id="UP000306985"/>
    </source>
</evidence>
<dbReference type="Proteomes" id="UP000306985">
    <property type="component" value="Unassembled WGS sequence"/>
</dbReference>